<evidence type="ECO:0000256" key="6">
    <source>
        <dbReference type="PIRSR" id="PIRSR600821-52"/>
    </source>
</evidence>
<keyword evidence="3 4" id="KW-0413">Isomerase</keyword>
<dbReference type="Gene3D" id="3.20.20.10">
    <property type="entry name" value="Alanine racemase"/>
    <property type="match status" value="1"/>
</dbReference>
<evidence type="ECO:0000313" key="9">
    <source>
        <dbReference type="Proteomes" id="UP000177382"/>
    </source>
</evidence>
<dbReference type="SUPFAM" id="SSF51419">
    <property type="entry name" value="PLP-binding barrel"/>
    <property type="match status" value="1"/>
</dbReference>
<dbReference type="InterPro" id="IPR009006">
    <property type="entry name" value="Ala_racemase/Decarboxylase_C"/>
</dbReference>
<dbReference type="InterPro" id="IPR029066">
    <property type="entry name" value="PLP-binding_barrel"/>
</dbReference>
<dbReference type="Pfam" id="PF01168">
    <property type="entry name" value="Ala_racemase_N"/>
    <property type="match status" value="1"/>
</dbReference>
<dbReference type="GO" id="GO:0005829">
    <property type="term" value="C:cytosol"/>
    <property type="evidence" value="ECO:0007669"/>
    <property type="project" value="TreeGrafter"/>
</dbReference>
<dbReference type="UniPathway" id="UPA00042">
    <property type="reaction ID" value="UER00497"/>
</dbReference>
<comment type="catalytic activity">
    <reaction evidence="4">
        <text>L-alanine = D-alanine</text>
        <dbReference type="Rhea" id="RHEA:20249"/>
        <dbReference type="ChEBI" id="CHEBI:57416"/>
        <dbReference type="ChEBI" id="CHEBI:57972"/>
        <dbReference type="EC" id="5.1.1.1"/>
    </reaction>
</comment>
<accession>A0A1F7XJH8</accession>
<feature type="domain" description="Alanine racemase C-terminal" evidence="7">
    <location>
        <begin position="254"/>
        <end position="382"/>
    </location>
</feature>
<feature type="active site" description="Proton acceptor; specific for L-alanine" evidence="4">
    <location>
        <position position="275"/>
    </location>
</feature>
<evidence type="ECO:0000256" key="3">
    <source>
        <dbReference type="ARBA" id="ARBA00023235"/>
    </source>
</evidence>
<comment type="caution">
    <text evidence="8">The sequence shown here is derived from an EMBL/GenBank/DDBJ whole genome shotgun (WGS) entry which is preliminary data.</text>
</comment>
<dbReference type="FunFam" id="3.20.20.10:FF:000002">
    <property type="entry name" value="Alanine racemase"/>
    <property type="match status" value="1"/>
</dbReference>
<dbReference type="EMBL" id="MGFX01000007">
    <property type="protein sequence ID" value="OGM15176.1"/>
    <property type="molecule type" value="Genomic_DNA"/>
</dbReference>
<evidence type="ECO:0000256" key="5">
    <source>
        <dbReference type="PIRSR" id="PIRSR600821-50"/>
    </source>
</evidence>
<dbReference type="SUPFAM" id="SSF50621">
    <property type="entry name" value="Alanine racemase C-terminal domain-like"/>
    <property type="match status" value="1"/>
</dbReference>
<dbReference type="SMART" id="SM01005">
    <property type="entry name" value="Ala_racemase_C"/>
    <property type="match status" value="1"/>
</dbReference>
<dbReference type="Proteomes" id="UP000177382">
    <property type="component" value="Unassembled WGS sequence"/>
</dbReference>
<keyword evidence="2 4" id="KW-0663">Pyridoxal phosphate</keyword>
<dbReference type="Gene3D" id="2.40.37.10">
    <property type="entry name" value="Lyase, Ornithine Decarboxylase, Chain A, domain 1"/>
    <property type="match status" value="1"/>
</dbReference>
<dbReference type="NCBIfam" id="TIGR00492">
    <property type="entry name" value="alr"/>
    <property type="match status" value="1"/>
</dbReference>
<dbReference type="HAMAP" id="MF_01201">
    <property type="entry name" value="Ala_racemase"/>
    <property type="match status" value="1"/>
</dbReference>
<dbReference type="EC" id="5.1.1.1" evidence="4"/>
<comment type="pathway">
    <text evidence="4">Amino-acid biosynthesis; D-alanine biosynthesis; D-alanine from L-alanine: step 1/1.</text>
</comment>
<comment type="similarity">
    <text evidence="4">Belongs to the alanine racemase family.</text>
</comment>
<dbReference type="CDD" id="cd00430">
    <property type="entry name" value="PLPDE_III_AR"/>
    <property type="match status" value="1"/>
</dbReference>
<gene>
    <name evidence="8" type="ORF">A2V97_00355</name>
</gene>
<dbReference type="STRING" id="1802485.A2V97_00355"/>
<dbReference type="InterPro" id="IPR000821">
    <property type="entry name" value="Ala_racemase"/>
</dbReference>
<comment type="function">
    <text evidence="4">Catalyzes the interconversion of L-alanine and D-alanine. May also act on other amino acids.</text>
</comment>
<proteinExistence type="inferred from homology"/>
<dbReference type="AlphaFoldDB" id="A0A1F7XJH8"/>
<evidence type="ECO:0000313" key="8">
    <source>
        <dbReference type="EMBL" id="OGM15176.1"/>
    </source>
</evidence>
<dbReference type="PANTHER" id="PTHR30511">
    <property type="entry name" value="ALANINE RACEMASE"/>
    <property type="match status" value="1"/>
</dbReference>
<feature type="binding site" evidence="4 6">
    <location>
        <position position="137"/>
    </location>
    <ligand>
        <name>substrate</name>
    </ligand>
</feature>
<dbReference type="GO" id="GO:0008784">
    <property type="term" value="F:alanine racemase activity"/>
    <property type="evidence" value="ECO:0007669"/>
    <property type="project" value="UniProtKB-UniRule"/>
</dbReference>
<feature type="modified residue" description="N6-(pyridoxal phosphate)lysine" evidence="4 5">
    <location>
        <position position="43"/>
    </location>
</feature>
<organism evidence="8 9">
    <name type="scientific">Candidatus Woesebacteria bacterium RBG_16_42_24</name>
    <dbReference type="NCBI Taxonomy" id="1802485"/>
    <lineage>
        <taxon>Bacteria</taxon>
        <taxon>Candidatus Woeseibacteriota</taxon>
    </lineage>
</organism>
<evidence type="ECO:0000256" key="1">
    <source>
        <dbReference type="ARBA" id="ARBA00001933"/>
    </source>
</evidence>
<comment type="cofactor">
    <cofactor evidence="1 4 5">
        <name>pyridoxal 5'-phosphate</name>
        <dbReference type="ChEBI" id="CHEBI:597326"/>
    </cofactor>
</comment>
<feature type="active site" description="Proton acceptor; specific for D-alanine" evidence="4">
    <location>
        <position position="43"/>
    </location>
</feature>
<dbReference type="InterPro" id="IPR011079">
    <property type="entry name" value="Ala_racemase_C"/>
</dbReference>
<dbReference type="PROSITE" id="PS00395">
    <property type="entry name" value="ALANINE_RACEMASE"/>
    <property type="match status" value="1"/>
</dbReference>
<feature type="binding site" evidence="4 6">
    <location>
        <position position="323"/>
    </location>
    <ligand>
        <name>substrate</name>
    </ligand>
</feature>
<dbReference type="PANTHER" id="PTHR30511:SF0">
    <property type="entry name" value="ALANINE RACEMASE, CATABOLIC-RELATED"/>
    <property type="match status" value="1"/>
</dbReference>
<name>A0A1F7XJH8_9BACT</name>
<sequence>MHSKNNSLPFKTWIEISRSSLLHNLSEIKGIVGAKTKIGCVIKANAYGHGIREVVEILKDTTDWFCVDNIEEALIVRELSNKPIVILGYTPLSRMKEAIEKNISMVVYNRESINKIVNLNLPIKAKLHIKIETGLNRQGVGKEALLTLSKHILKNEKRMFLEGVSTHFANIEDTLDASFANLQLKNLNKAIAALKRNGIHPPLIHSAASAGAILYPKTHFKMVRIGIALYGLWPSRETKIALATRKKKLILKPVLSWKSIVAQVKEIEAGESVGYGRSWFAHRKTKIAVVPVGYSDGYDRGLSNNSRVLIKGKFTPLVGRVAMNMIVVDVTNIKNVHVEDEVLLMGPSGKESISAEELAERSGTINYEMIARINERIPRVLVR</sequence>
<dbReference type="Pfam" id="PF00842">
    <property type="entry name" value="Ala_racemase_C"/>
    <property type="match status" value="1"/>
</dbReference>
<dbReference type="PRINTS" id="PR00992">
    <property type="entry name" value="ALARACEMASE"/>
</dbReference>
<dbReference type="InterPro" id="IPR001608">
    <property type="entry name" value="Ala_racemase_N"/>
</dbReference>
<dbReference type="InterPro" id="IPR020622">
    <property type="entry name" value="Ala_racemase_pyridoxalP-BS"/>
</dbReference>
<protein>
    <recommendedName>
        <fullName evidence="4">Alanine racemase</fullName>
        <ecNumber evidence="4">5.1.1.1</ecNumber>
    </recommendedName>
</protein>
<dbReference type="GO" id="GO:0030632">
    <property type="term" value="P:D-alanine biosynthetic process"/>
    <property type="evidence" value="ECO:0007669"/>
    <property type="project" value="UniProtKB-UniRule"/>
</dbReference>
<reference evidence="8 9" key="1">
    <citation type="journal article" date="2016" name="Nat. Commun.">
        <title>Thousands of microbial genomes shed light on interconnected biogeochemical processes in an aquifer system.</title>
        <authorList>
            <person name="Anantharaman K."/>
            <person name="Brown C.T."/>
            <person name="Hug L.A."/>
            <person name="Sharon I."/>
            <person name="Castelle C.J."/>
            <person name="Probst A.J."/>
            <person name="Thomas B.C."/>
            <person name="Singh A."/>
            <person name="Wilkins M.J."/>
            <person name="Karaoz U."/>
            <person name="Brodie E.L."/>
            <person name="Williams K.H."/>
            <person name="Hubbard S.S."/>
            <person name="Banfield J.F."/>
        </authorList>
    </citation>
    <scope>NUCLEOTIDE SEQUENCE [LARGE SCALE GENOMIC DNA]</scope>
</reference>
<evidence type="ECO:0000256" key="4">
    <source>
        <dbReference type="HAMAP-Rule" id="MF_01201"/>
    </source>
</evidence>
<dbReference type="GO" id="GO:0030170">
    <property type="term" value="F:pyridoxal phosphate binding"/>
    <property type="evidence" value="ECO:0007669"/>
    <property type="project" value="UniProtKB-UniRule"/>
</dbReference>
<evidence type="ECO:0000256" key="2">
    <source>
        <dbReference type="ARBA" id="ARBA00022898"/>
    </source>
</evidence>
<evidence type="ECO:0000259" key="7">
    <source>
        <dbReference type="SMART" id="SM01005"/>
    </source>
</evidence>